<protein>
    <submittedName>
        <fullName evidence="2">Uncharacterized protein</fullName>
    </submittedName>
</protein>
<proteinExistence type="predicted"/>
<dbReference type="AlphaFoldDB" id="A0A3P8HG94"/>
<feature type="region of interest" description="Disordered" evidence="1">
    <location>
        <begin position="80"/>
        <end position="104"/>
    </location>
</feature>
<feature type="compositionally biased region" description="Basic and acidic residues" evidence="1">
    <location>
        <begin position="91"/>
        <end position="104"/>
    </location>
</feature>
<accession>A0A3P8HG94</accession>
<evidence type="ECO:0000313" key="2">
    <source>
        <dbReference type="EMBL" id="VDP93461.1"/>
    </source>
</evidence>
<feature type="compositionally biased region" description="Polar residues" evidence="1">
    <location>
        <begin position="14"/>
        <end position="27"/>
    </location>
</feature>
<feature type="region of interest" description="Disordered" evidence="1">
    <location>
        <begin position="1"/>
        <end position="48"/>
    </location>
</feature>
<gene>
    <name evidence="2" type="ORF">ECPE_LOCUS16189</name>
</gene>
<sequence>MKKLREALIGNTGGTASSAPSTNNNTQAPPPEKNTDKQDSWLNRLTDGAKRVYETARRTVGGRRAIDTTPGFLLSRIRAASLQNETPSPKKVNDLDEPDRVSEK</sequence>
<evidence type="ECO:0000313" key="3">
    <source>
        <dbReference type="Proteomes" id="UP000272942"/>
    </source>
</evidence>
<dbReference type="Proteomes" id="UP000272942">
    <property type="component" value="Unassembled WGS sequence"/>
</dbReference>
<name>A0A3P8HG94_9TREM</name>
<keyword evidence="3" id="KW-1185">Reference proteome</keyword>
<organism evidence="2 3">
    <name type="scientific">Echinostoma caproni</name>
    <dbReference type="NCBI Taxonomy" id="27848"/>
    <lineage>
        <taxon>Eukaryota</taxon>
        <taxon>Metazoa</taxon>
        <taxon>Spiralia</taxon>
        <taxon>Lophotrochozoa</taxon>
        <taxon>Platyhelminthes</taxon>
        <taxon>Trematoda</taxon>
        <taxon>Digenea</taxon>
        <taxon>Plagiorchiida</taxon>
        <taxon>Echinostomata</taxon>
        <taxon>Echinostomatoidea</taxon>
        <taxon>Echinostomatidae</taxon>
        <taxon>Echinostoma</taxon>
    </lineage>
</organism>
<dbReference type="EMBL" id="UZAN01063322">
    <property type="protein sequence ID" value="VDP93461.1"/>
    <property type="molecule type" value="Genomic_DNA"/>
</dbReference>
<reference evidence="2 3" key="1">
    <citation type="submission" date="2018-11" db="EMBL/GenBank/DDBJ databases">
        <authorList>
            <consortium name="Pathogen Informatics"/>
        </authorList>
    </citation>
    <scope>NUCLEOTIDE SEQUENCE [LARGE SCALE GENOMIC DNA]</scope>
    <source>
        <strain evidence="2 3">Egypt</strain>
    </source>
</reference>
<evidence type="ECO:0000256" key="1">
    <source>
        <dbReference type="SAM" id="MobiDB-lite"/>
    </source>
</evidence>